<dbReference type="SUPFAM" id="SSF56935">
    <property type="entry name" value="Porins"/>
    <property type="match status" value="1"/>
</dbReference>
<keyword evidence="7 16" id="KW-0732">Signal</keyword>
<organism evidence="19 20">
    <name type="scientific">Aureimonas altamirensis DSM 21988</name>
    <dbReference type="NCBI Taxonomy" id="1121026"/>
    <lineage>
        <taxon>Bacteria</taxon>
        <taxon>Pseudomonadati</taxon>
        <taxon>Pseudomonadota</taxon>
        <taxon>Alphaproteobacteria</taxon>
        <taxon>Hyphomicrobiales</taxon>
        <taxon>Aurantimonadaceae</taxon>
        <taxon>Aureimonas</taxon>
    </lineage>
</organism>
<accession>A0ABY1IGU4</accession>
<keyword evidence="9" id="KW-0406">Ion transport</keyword>
<evidence type="ECO:0000256" key="8">
    <source>
        <dbReference type="ARBA" id="ARBA00023004"/>
    </source>
</evidence>
<evidence type="ECO:0000256" key="1">
    <source>
        <dbReference type="ARBA" id="ARBA00004571"/>
    </source>
</evidence>
<keyword evidence="11 14" id="KW-0472">Membrane</keyword>
<comment type="caution">
    <text evidence="19">The sequence shown here is derived from an EMBL/GenBank/DDBJ whole genome shotgun (WGS) entry which is preliminary data.</text>
</comment>
<dbReference type="Gene3D" id="2.170.130.10">
    <property type="entry name" value="TonB-dependent receptor, plug domain"/>
    <property type="match status" value="1"/>
</dbReference>
<keyword evidence="5" id="KW-0410">Iron transport</keyword>
<keyword evidence="12" id="KW-0675">Receptor</keyword>
<evidence type="ECO:0000256" key="9">
    <source>
        <dbReference type="ARBA" id="ARBA00023065"/>
    </source>
</evidence>
<evidence type="ECO:0000259" key="17">
    <source>
        <dbReference type="Pfam" id="PF00593"/>
    </source>
</evidence>
<evidence type="ECO:0000256" key="10">
    <source>
        <dbReference type="ARBA" id="ARBA00023077"/>
    </source>
</evidence>
<feature type="domain" description="TonB-dependent receptor-like beta-barrel" evidence="17">
    <location>
        <begin position="268"/>
        <end position="685"/>
    </location>
</feature>
<keyword evidence="4 14" id="KW-1134">Transmembrane beta strand</keyword>
<feature type="domain" description="TonB-dependent receptor plug" evidence="18">
    <location>
        <begin position="91"/>
        <end position="189"/>
    </location>
</feature>
<proteinExistence type="inferred from homology"/>
<evidence type="ECO:0000256" key="14">
    <source>
        <dbReference type="PROSITE-ProRule" id="PRU01360"/>
    </source>
</evidence>
<evidence type="ECO:0000256" key="7">
    <source>
        <dbReference type="ARBA" id="ARBA00022729"/>
    </source>
</evidence>
<name>A0ABY1IGU4_9HYPH</name>
<evidence type="ECO:0000256" key="5">
    <source>
        <dbReference type="ARBA" id="ARBA00022496"/>
    </source>
</evidence>
<keyword evidence="13 14" id="KW-0998">Cell outer membrane</keyword>
<evidence type="ECO:0000259" key="18">
    <source>
        <dbReference type="Pfam" id="PF07715"/>
    </source>
</evidence>
<keyword evidence="6 14" id="KW-0812">Transmembrane</keyword>
<reference evidence="19 20" key="1">
    <citation type="submission" date="2016-11" db="EMBL/GenBank/DDBJ databases">
        <authorList>
            <person name="Varghese N."/>
            <person name="Submissions S."/>
        </authorList>
    </citation>
    <scope>NUCLEOTIDE SEQUENCE [LARGE SCALE GENOMIC DNA]</scope>
    <source>
        <strain evidence="19 20">DSM 21988</strain>
    </source>
</reference>
<keyword evidence="3 14" id="KW-0813">Transport</keyword>
<evidence type="ECO:0000313" key="19">
    <source>
        <dbReference type="EMBL" id="SHJ15478.1"/>
    </source>
</evidence>
<protein>
    <submittedName>
        <fullName evidence="19">Iron complex outermembrane recepter protein</fullName>
    </submittedName>
</protein>
<evidence type="ECO:0000256" key="3">
    <source>
        <dbReference type="ARBA" id="ARBA00022448"/>
    </source>
</evidence>
<dbReference type="InterPro" id="IPR000531">
    <property type="entry name" value="Beta-barrel_TonB"/>
</dbReference>
<dbReference type="PANTHER" id="PTHR32552">
    <property type="entry name" value="FERRICHROME IRON RECEPTOR-RELATED"/>
    <property type="match status" value="1"/>
</dbReference>
<sequence length="715" mass="77530">MTSRSLPSPAHGFRLRALSASLLAGCTLLAAAPQAASAQETAPTAQNGGAIVLDTIVVENNDGSSIFGGGYYSGLIVQETTAGGRMPTSMLETPASVSVITPEELALRNASSVEEALDYTAGVSTGFYGSDDRFDFVRIRGLDAYAFRDGLPLGLPFGAPREEIYAFDNIEVLRGANSSGFGLAAPGGAINYITKRPRRDTFGEVYVTGGSFNHKEIGFDGGTNLTADDTVSVRVTGKLQDADKEYDFSNDDEKFFQGGITWRPTAFTNLSIVYDHLYIDSVPGGGGHPIGYDFGRSQFFGEPSYNYRGTQRDTVSLFFDHDFDNGFSIASTARYSSTDSDYGYAYIARSPAPGSSLAGRSFFGNDSGADVFVGDVHGLYETTFENIKSRTLFGFEYRDASGDNDTLFGAAPSIDIRNPIYTGGPSSVPLLSSQRTDQRTRALYAQEELTFFDRLIATAGIRNDWLDLEQTNKLTDVTLSDDLSETTGRFGLTYLVTNEFAVFGSYSESVVPAAIGVAPETGEQYEVGVKYQPDAFPGLITASIYDLKRDNLTRTDPITLQRVPIGEIEVRGLDIEAKAELPHNFNLIGSYSYLDSEIVENGTLGNEGNRPAFVPEHIASAFLTYTLPASGWRGNLTFGVGARYEGQYYFDDANTIGVGGHTEFDAVLVYEIAENATLQANARNLFDKKYVAYGGFGADFYNTGQELDVTLRYTW</sequence>
<dbReference type="CDD" id="cd01347">
    <property type="entry name" value="ligand_gated_channel"/>
    <property type="match status" value="1"/>
</dbReference>
<feature type="signal peptide" evidence="16">
    <location>
        <begin position="1"/>
        <end position="38"/>
    </location>
</feature>
<evidence type="ECO:0000256" key="12">
    <source>
        <dbReference type="ARBA" id="ARBA00023170"/>
    </source>
</evidence>
<dbReference type="InterPro" id="IPR039426">
    <property type="entry name" value="TonB-dep_rcpt-like"/>
</dbReference>
<dbReference type="NCBIfam" id="TIGR01783">
    <property type="entry name" value="TonB-siderophor"/>
    <property type="match status" value="1"/>
</dbReference>
<evidence type="ECO:0000256" key="4">
    <source>
        <dbReference type="ARBA" id="ARBA00022452"/>
    </source>
</evidence>
<dbReference type="PANTHER" id="PTHR32552:SF68">
    <property type="entry name" value="FERRICHROME OUTER MEMBRANE TRANSPORTER_PHAGE RECEPTOR"/>
    <property type="match status" value="1"/>
</dbReference>
<dbReference type="InterPro" id="IPR036942">
    <property type="entry name" value="Beta-barrel_TonB_sf"/>
</dbReference>
<feature type="chain" id="PRO_5045424440" evidence="16">
    <location>
        <begin position="39"/>
        <end position="715"/>
    </location>
</feature>
<comment type="similarity">
    <text evidence="2 14 15">Belongs to the TonB-dependent receptor family.</text>
</comment>
<dbReference type="InterPro" id="IPR037066">
    <property type="entry name" value="Plug_dom_sf"/>
</dbReference>
<evidence type="ECO:0000256" key="11">
    <source>
        <dbReference type="ARBA" id="ARBA00023136"/>
    </source>
</evidence>
<keyword evidence="10 15" id="KW-0798">TonB box</keyword>
<evidence type="ECO:0000256" key="16">
    <source>
        <dbReference type="SAM" id="SignalP"/>
    </source>
</evidence>
<dbReference type="InterPro" id="IPR010105">
    <property type="entry name" value="TonB_sidphr_rcpt"/>
</dbReference>
<gene>
    <name evidence="19" type="ORF">SAMN02745911_1845</name>
</gene>
<dbReference type="InterPro" id="IPR012910">
    <property type="entry name" value="Plug_dom"/>
</dbReference>
<comment type="subcellular location">
    <subcellularLocation>
        <location evidence="1 14">Cell outer membrane</location>
        <topology evidence="1 14">Multi-pass membrane protein</topology>
    </subcellularLocation>
</comment>
<dbReference type="PROSITE" id="PS52016">
    <property type="entry name" value="TONB_DEPENDENT_REC_3"/>
    <property type="match status" value="1"/>
</dbReference>
<evidence type="ECO:0000256" key="2">
    <source>
        <dbReference type="ARBA" id="ARBA00009810"/>
    </source>
</evidence>
<evidence type="ECO:0000256" key="13">
    <source>
        <dbReference type="ARBA" id="ARBA00023237"/>
    </source>
</evidence>
<dbReference type="Gene3D" id="2.40.170.20">
    <property type="entry name" value="TonB-dependent receptor, beta-barrel domain"/>
    <property type="match status" value="1"/>
</dbReference>
<dbReference type="Proteomes" id="UP000184290">
    <property type="component" value="Unassembled WGS sequence"/>
</dbReference>
<evidence type="ECO:0000256" key="6">
    <source>
        <dbReference type="ARBA" id="ARBA00022692"/>
    </source>
</evidence>
<dbReference type="Pfam" id="PF07715">
    <property type="entry name" value="Plug"/>
    <property type="match status" value="1"/>
</dbReference>
<dbReference type="EMBL" id="FQZC01000002">
    <property type="protein sequence ID" value="SHJ15478.1"/>
    <property type="molecule type" value="Genomic_DNA"/>
</dbReference>
<evidence type="ECO:0000256" key="15">
    <source>
        <dbReference type="RuleBase" id="RU003357"/>
    </source>
</evidence>
<dbReference type="Pfam" id="PF00593">
    <property type="entry name" value="TonB_dep_Rec_b-barrel"/>
    <property type="match status" value="1"/>
</dbReference>
<keyword evidence="8" id="KW-0408">Iron</keyword>
<dbReference type="RefSeq" id="WP_060604258.1">
    <property type="nucleotide sequence ID" value="NZ_FQZC01000002.1"/>
</dbReference>
<evidence type="ECO:0000313" key="20">
    <source>
        <dbReference type="Proteomes" id="UP000184290"/>
    </source>
</evidence>
<keyword evidence="20" id="KW-1185">Reference proteome</keyword>